<reference evidence="5 6" key="1">
    <citation type="submission" date="2016-10" db="EMBL/GenBank/DDBJ databases">
        <authorList>
            <person name="Varghese N."/>
            <person name="Submissions S."/>
        </authorList>
    </citation>
    <scope>NUCLEOTIDE SEQUENCE [LARGE SCALE GENOMIC DNA]</scope>
    <source>
        <strain evidence="5 6">DSM 16392</strain>
    </source>
</reference>
<feature type="domain" description="FAD-binding" evidence="4">
    <location>
        <begin position="275"/>
        <end position="333"/>
    </location>
</feature>
<evidence type="ECO:0000256" key="1">
    <source>
        <dbReference type="ARBA" id="ARBA00001974"/>
    </source>
</evidence>
<dbReference type="Proteomes" id="UP000199598">
    <property type="component" value="Unassembled WGS sequence"/>
</dbReference>
<dbReference type="Gene3D" id="3.30.70.2450">
    <property type="match status" value="1"/>
</dbReference>
<dbReference type="PRINTS" id="PR00420">
    <property type="entry name" value="RNGMNOXGNASE"/>
</dbReference>
<keyword evidence="6" id="KW-1185">Reference proteome</keyword>
<name>A0A1I3V1W9_9HYPH</name>
<evidence type="ECO:0000256" key="3">
    <source>
        <dbReference type="ARBA" id="ARBA00022827"/>
    </source>
</evidence>
<evidence type="ECO:0000256" key="2">
    <source>
        <dbReference type="ARBA" id="ARBA00022630"/>
    </source>
</evidence>
<evidence type="ECO:0000313" key="5">
    <source>
        <dbReference type="EMBL" id="SFJ88121.1"/>
    </source>
</evidence>
<feature type="domain" description="FAD-binding" evidence="4">
    <location>
        <begin position="44"/>
        <end position="254"/>
    </location>
</feature>
<evidence type="ECO:0000313" key="6">
    <source>
        <dbReference type="Proteomes" id="UP000199598"/>
    </source>
</evidence>
<dbReference type="Pfam" id="PF01494">
    <property type="entry name" value="FAD_binding_3"/>
    <property type="match status" value="2"/>
</dbReference>
<keyword evidence="3" id="KW-0274">FAD</keyword>
<comment type="caution">
    <text evidence="5">The sequence shown here is derived from an EMBL/GenBank/DDBJ whole genome shotgun (WGS) entry which is preliminary data.</text>
</comment>
<dbReference type="PANTHER" id="PTHR43004">
    <property type="entry name" value="TRK SYSTEM POTASSIUM UPTAKE PROTEIN"/>
    <property type="match status" value="1"/>
</dbReference>
<proteinExistence type="predicted"/>
<dbReference type="PANTHER" id="PTHR43004:SF19">
    <property type="entry name" value="BINDING MONOOXYGENASE, PUTATIVE (JCVI)-RELATED"/>
    <property type="match status" value="1"/>
</dbReference>
<accession>A0A1I3V1W9</accession>
<gene>
    <name evidence="5" type="ORF">SAMN04488518_101101</name>
</gene>
<comment type="cofactor">
    <cofactor evidence="1">
        <name>FAD</name>
        <dbReference type="ChEBI" id="CHEBI:57692"/>
    </cofactor>
</comment>
<dbReference type="InterPro" id="IPR050641">
    <property type="entry name" value="RIFMO-like"/>
</dbReference>
<organism evidence="5 6">
    <name type="scientific">Pseudovibrio ascidiaceicola</name>
    <dbReference type="NCBI Taxonomy" id="285279"/>
    <lineage>
        <taxon>Bacteria</taxon>
        <taxon>Pseudomonadati</taxon>
        <taxon>Pseudomonadota</taxon>
        <taxon>Alphaproteobacteria</taxon>
        <taxon>Hyphomicrobiales</taxon>
        <taxon>Stappiaceae</taxon>
        <taxon>Pseudovibrio</taxon>
    </lineage>
</organism>
<dbReference type="InterPro" id="IPR036188">
    <property type="entry name" value="FAD/NAD-bd_sf"/>
</dbReference>
<dbReference type="SUPFAM" id="SSF51905">
    <property type="entry name" value="FAD/NAD(P)-binding domain"/>
    <property type="match status" value="1"/>
</dbReference>
<dbReference type="InterPro" id="IPR002938">
    <property type="entry name" value="FAD-bd"/>
</dbReference>
<dbReference type="Gene3D" id="3.50.50.60">
    <property type="entry name" value="FAD/NAD(P)-binding domain"/>
    <property type="match status" value="1"/>
</dbReference>
<keyword evidence="2" id="KW-0285">Flavoprotein</keyword>
<protein>
    <submittedName>
        <fullName evidence="5">2-polyprenyl-6-methoxyphenol hydroxylase</fullName>
    </submittedName>
</protein>
<sequence length="408" mass="45624">MGKQAPPRVIKVRLTGSTLQQRLLHKLATTSPVYGRMAMQRGRILIVGAGPSGLTAAIELKRRGFTPRIIDKNSRPHAQSRALAINPRTLQILQPSGVTNKLLHKGWRMNHVHFRGPSDELLEVDLSDLDGPFNFMLALPQYETETVLERHLTELGVPVERECELVKLEQEDEVVTAVIQTSSGDEEVFHPPMVIGADGAHSIVRSQIGLTFSGSSYPQDWGLADVELEPTLTMDGPTMFDRSPNIFGVIPFSATRARIVADHSDPLETMPPILKVIKVNWKSSFRISHRLANLYQKGRIFLVGDAAHVHSPFGGRGMNLGIEDAAWLAWQVSTGRTHQYMLDRRPVAAEVLKTVDAGTRFLASNNTAIRLFRQRFLPVLGRTDYFQTRFMNIMSAENTPFPPWLEDE</sequence>
<evidence type="ECO:0000259" key="4">
    <source>
        <dbReference type="Pfam" id="PF01494"/>
    </source>
</evidence>
<dbReference type="EMBL" id="FOSK01000001">
    <property type="protein sequence ID" value="SFJ88121.1"/>
    <property type="molecule type" value="Genomic_DNA"/>
</dbReference>